<protein>
    <recommendedName>
        <fullName evidence="3">Porin</fullName>
    </recommendedName>
</protein>
<reference evidence="2" key="1">
    <citation type="submission" date="2020-02" db="EMBL/GenBank/DDBJ databases">
        <authorList>
            <person name="Meier V. D."/>
        </authorList>
    </citation>
    <scope>NUCLEOTIDE SEQUENCE</scope>
    <source>
        <strain evidence="2">AVDCRST_MAG90</strain>
    </source>
</reference>
<keyword evidence="1" id="KW-0732">Signal</keyword>
<gene>
    <name evidence="2" type="ORF">AVDCRST_MAG90-2145</name>
</gene>
<name>A0A6J4M380_9HYPH</name>
<feature type="chain" id="PRO_5026958874" description="Porin" evidence="1">
    <location>
        <begin position="24"/>
        <end position="81"/>
    </location>
</feature>
<dbReference type="EMBL" id="CADCUC010000421">
    <property type="protein sequence ID" value="CAA9345002.1"/>
    <property type="molecule type" value="Genomic_DNA"/>
</dbReference>
<proteinExistence type="predicted"/>
<dbReference type="AlphaFoldDB" id="A0A6J4M380"/>
<accession>A0A6J4M380</accession>
<evidence type="ECO:0008006" key="3">
    <source>
        <dbReference type="Google" id="ProtNLM"/>
    </source>
</evidence>
<evidence type="ECO:0000313" key="2">
    <source>
        <dbReference type="EMBL" id="CAA9345002.1"/>
    </source>
</evidence>
<organism evidence="2">
    <name type="scientific">uncultured Microvirga sp</name>
    <dbReference type="NCBI Taxonomy" id="412392"/>
    <lineage>
        <taxon>Bacteria</taxon>
        <taxon>Pseudomonadati</taxon>
        <taxon>Pseudomonadota</taxon>
        <taxon>Alphaproteobacteria</taxon>
        <taxon>Hyphomicrobiales</taxon>
        <taxon>Methylobacteriaceae</taxon>
        <taxon>Microvirga</taxon>
        <taxon>environmental samples</taxon>
    </lineage>
</organism>
<feature type="signal peptide" evidence="1">
    <location>
        <begin position="1"/>
        <end position="23"/>
    </location>
</feature>
<evidence type="ECO:0000256" key="1">
    <source>
        <dbReference type="SAM" id="SignalP"/>
    </source>
</evidence>
<sequence>MNRTGLATIALLSTLATPLVVNATGRTAAPETTVALVAPAATTPIDAPAAAPATCRQVKVVYPGYGLPSGATTCAAPLAQR</sequence>